<dbReference type="KEGG" id="pbut:DTO10_15545"/>
<dbReference type="EMBL" id="NUEQ01000026">
    <property type="protein sequence ID" value="PEJ31981.1"/>
    <property type="molecule type" value="Genomic_DNA"/>
</dbReference>
<accession>A0AAX0S0Y5</accession>
<dbReference type="GeneID" id="95399649"/>
<evidence type="ECO:0000313" key="2">
    <source>
        <dbReference type="EMBL" id="PEJ31981.1"/>
    </source>
</evidence>
<dbReference type="Proteomes" id="UP000260457">
    <property type="component" value="Chromosome"/>
</dbReference>
<reference evidence="2 3" key="1">
    <citation type="submission" date="2017-09" db="EMBL/GenBank/DDBJ databases">
        <title>Large-scale bioinformatics analysis of Bacillus genomes uncovers conserved roles of natural products in bacterial physiology.</title>
        <authorList>
            <consortium name="Agbiome Team Llc"/>
            <person name="Bleich R.M."/>
            <person name="Kirk G.J."/>
            <person name="Santa Maria K.C."/>
            <person name="Allen S.E."/>
            <person name="Farag S."/>
            <person name="Shank E.A."/>
            <person name="Bowers A."/>
        </authorList>
    </citation>
    <scope>NUCLEOTIDE SEQUENCE [LARGE SCALE GENOMIC DNA]</scope>
    <source>
        <strain evidence="2 3">AFS003229</strain>
    </source>
</reference>
<dbReference type="AlphaFoldDB" id="A0AAX0S0Y5"/>
<sequence>MSNKRPDVVIIVRDEDNFENIAKFEIIGSASPCREFLRVGAPISDVVLCMVRNGFVNAQAENAVIFFRPR</sequence>
<dbReference type="Proteomes" id="UP000220106">
    <property type="component" value="Unassembled WGS sequence"/>
</dbReference>
<evidence type="ECO:0000313" key="4">
    <source>
        <dbReference type="Proteomes" id="UP000260457"/>
    </source>
</evidence>
<protein>
    <submittedName>
        <fullName evidence="2">Uncharacterized protein</fullName>
    </submittedName>
</protein>
<proteinExistence type="predicted"/>
<evidence type="ECO:0000313" key="1">
    <source>
        <dbReference type="EMBL" id="AXN39642.1"/>
    </source>
</evidence>
<reference evidence="1 4" key="2">
    <citation type="submission" date="2018-07" db="EMBL/GenBank/DDBJ databases">
        <title>The molecular basis for the intramolecular migration of carboxyl group in the catabolism of para-hydroxybenzoate via gentisate.</title>
        <authorList>
            <person name="Zhao H."/>
            <person name="Xu Y."/>
            <person name="Lin S."/>
            <person name="Spain J.C."/>
            <person name="Zhou N.-Y."/>
        </authorList>
    </citation>
    <scope>NUCLEOTIDE SEQUENCE [LARGE SCALE GENOMIC DNA]</scope>
    <source>
        <strain evidence="1 4">PHB-7a</strain>
    </source>
</reference>
<name>A0AAX0S0Y5_9BACI</name>
<gene>
    <name evidence="2" type="ORF">CN689_15200</name>
    <name evidence="1" type="ORF">DTO10_15545</name>
</gene>
<dbReference type="RefSeq" id="WP_098176493.1">
    <property type="nucleotide sequence ID" value="NZ_CP030926.1"/>
</dbReference>
<keyword evidence="4" id="KW-1185">Reference proteome</keyword>
<organism evidence="2 3">
    <name type="scientific">Peribacillus butanolivorans</name>
    <dbReference type="NCBI Taxonomy" id="421767"/>
    <lineage>
        <taxon>Bacteria</taxon>
        <taxon>Bacillati</taxon>
        <taxon>Bacillota</taxon>
        <taxon>Bacilli</taxon>
        <taxon>Bacillales</taxon>
        <taxon>Bacillaceae</taxon>
        <taxon>Peribacillus</taxon>
    </lineage>
</organism>
<dbReference type="EMBL" id="CP030926">
    <property type="protein sequence ID" value="AXN39642.1"/>
    <property type="molecule type" value="Genomic_DNA"/>
</dbReference>
<evidence type="ECO:0000313" key="3">
    <source>
        <dbReference type="Proteomes" id="UP000220106"/>
    </source>
</evidence>